<dbReference type="KEGG" id="gacu:117554299"/>
<dbReference type="GO" id="GO:0007097">
    <property type="term" value="P:nuclear migration"/>
    <property type="evidence" value="ECO:0007669"/>
    <property type="project" value="TreeGrafter"/>
</dbReference>
<dbReference type="InterPro" id="IPR001589">
    <property type="entry name" value="Actinin_actin-bd_CS"/>
</dbReference>
<dbReference type="GO" id="GO:0051015">
    <property type="term" value="F:actin filament binding"/>
    <property type="evidence" value="ECO:0007669"/>
    <property type="project" value="TreeGrafter"/>
</dbReference>
<feature type="domain" description="Calponin-homology (CH)" evidence="9">
    <location>
        <begin position="32"/>
        <end position="150"/>
    </location>
</feature>
<dbReference type="GO" id="GO:0005737">
    <property type="term" value="C:cytoplasm"/>
    <property type="evidence" value="ECO:0007669"/>
    <property type="project" value="TreeGrafter"/>
</dbReference>
<dbReference type="SMART" id="SM00033">
    <property type="entry name" value="CH"/>
    <property type="match status" value="2"/>
</dbReference>
<accession>A0A6P8V2W6</accession>
<evidence type="ECO:0000313" key="10">
    <source>
        <dbReference type="Proteomes" id="UP000515161"/>
    </source>
</evidence>
<keyword evidence="2 8" id="KW-0812">Transmembrane</keyword>
<dbReference type="InParanoid" id="A0A6P8V2W6"/>
<dbReference type="PROSITE" id="PS50021">
    <property type="entry name" value="CH"/>
    <property type="match status" value="2"/>
</dbReference>
<feature type="compositionally biased region" description="Polar residues" evidence="7">
    <location>
        <begin position="376"/>
        <end position="393"/>
    </location>
</feature>
<dbReference type="AlphaFoldDB" id="A0A6P8V2W6"/>
<gene>
    <name evidence="11" type="primary">zgc:100997</name>
</gene>
<feature type="domain" description="Calponin-homology (CH)" evidence="9">
    <location>
        <begin position="210"/>
        <end position="314"/>
    </location>
</feature>
<evidence type="ECO:0000256" key="6">
    <source>
        <dbReference type="ARBA" id="ARBA00023203"/>
    </source>
</evidence>
<dbReference type="GO" id="GO:0005640">
    <property type="term" value="C:nuclear outer membrane"/>
    <property type="evidence" value="ECO:0007669"/>
    <property type="project" value="TreeGrafter"/>
</dbReference>
<evidence type="ECO:0000256" key="1">
    <source>
        <dbReference type="ARBA" id="ARBA00004370"/>
    </source>
</evidence>
<feature type="region of interest" description="Disordered" evidence="7">
    <location>
        <begin position="1"/>
        <end position="33"/>
    </location>
</feature>
<dbReference type="PROSITE" id="PS00019">
    <property type="entry name" value="ACTININ_1"/>
    <property type="match status" value="1"/>
</dbReference>
<name>A0A6P8V2W6_GYMAC</name>
<reference evidence="11" key="1">
    <citation type="submission" date="2025-08" db="UniProtKB">
        <authorList>
            <consortium name="RefSeq"/>
        </authorList>
    </citation>
    <scope>IDENTIFICATION</scope>
</reference>
<dbReference type="OrthoDB" id="10017054at2759"/>
<feature type="transmembrane region" description="Helical" evidence="8">
    <location>
        <begin position="829"/>
        <end position="847"/>
    </location>
</feature>
<keyword evidence="6" id="KW-0009">Actin-binding</keyword>
<evidence type="ECO:0000256" key="8">
    <source>
        <dbReference type="SAM" id="Phobius"/>
    </source>
</evidence>
<keyword evidence="4 8" id="KW-1133">Transmembrane helix</keyword>
<feature type="compositionally biased region" description="Basic and acidic residues" evidence="7">
    <location>
        <begin position="11"/>
        <end position="32"/>
    </location>
</feature>
<keyword evidence="10" id="KW-1185">Reference proteome</keyword>
<dbReference type="InterPro" id="IPR036872">
    <property type="entry name" value="CH_dom_sf"/>
</dbReference>
<dbReference type="InterPro" id="IPR052403">
    <property type="entry name" value="LINC-complex_assoc"/>
</dbReference>
<evidence type="ECO:0000256" key="7">
    <source>
        <dbReference type="SAM" id="MobiDB-lite"/>
    </source>
</evidence>
<keyword evidence="3" id="KW-0677">Repeat</keyword>
<dbReference type="PANTHER" id="PTHR47535:SF9">
    <property type="entry name" value="CALPONIN-HOMOLOGY (CH) DOMAIN-CONTAINING PROTEIN"/>
    <property type="match status" value="1"/>
</dbReference>
<proteinExistence type="predicted"/>
<protein>
    <submittedName>
        <fullName evidence="11">Dystrophin isoform X1</fullName>
    </submittedName>
</protein>
<sequence length="852" mass="96692">MRMQGKANMDPQKKSMGEKAQHIQQPEDEKKAVQKRTFTRWMNGFLQRREPPIEVYDLFTDIQDGRILMALLEELSGCQLTRRQALPFDIPLYRFRSSSHRIFRLNNISKALAFLDDRHVKLLGIDASGIADGIPSVVLNLVWNMILYFQVKEVTAGLQRHLSSSLSSLSMSSYPSSSDLSPPPNDIGSYFCSTLPSKCKKAAKELKYHGKAIKTLLRWVQRCTSKFGVEVHDFGRSWRSGLAFLAMIKSINTALVDLRASLSREPRENIKLAFMVAHHNLDIPPLLEPEDVSGTSPDEQSIITYVSMFLRFCPDKDEDDTTDMEVPDIPHFGSLESVSIGETLADDPDAQALLQGMKKSSEQLLWKRWARRSQGSPCATSLHTTETTSPFNQSKSRSRSILRPPSPLDAGVANQDIRSWMEKAPADQEYSKPRVDESHFSLSSEEGIYSLSALDSDEEDAYSYILDLNKEVFQPYNQIQKQVPRVEEETEEEMFLNGEHAESKHLEECEILNGSGCTHQEDSLLQHVASEVRDQSVAHRMFDRDKNERSSTEVADSIAAFDIEPKEDSREEQEDERVVRGQSNDAGDDSEEEREKTENARFVMHGHDKRDALIDESKNTRVFEAASWNREVEEDTEKGLFEKCRQVSKKVLESEEEEHGVTFEERQQGEERVEEDNVKEEEREKWGGSAKVGENGNIITDKAVNEVSRADATTTNSKEEYYGKYNAQKINNLSSKEENKAQYNDEVMNPMDFEKVKTAELNDRDIKTEKCKLAVIKATTGDHPAKTAPKNNTNGGVNVHPASSATSWLFGERGFLFQSPAAFCGITPLELEMLLLLWILLYCYFILPQMNF</sequence>
<dbReference type="PANTHER" id="PTHR47535">
    <property type="entry name" value="MUSCLE-SPECIFIC PROTEIN 300 KDA, ISOFORM G"/>
    <property type="match status" value="1"/>
</dbReference>
<dbReference type="GeneID" id="117554299"/>
<feature type="compositionally biased region" description="Basic and acidic residues" evidence="7">
    <location>
        <begin position="655"/>
        <end position="671"/>
    </location>
</feature>
<evidence type="ECO:0000256" key="3">
    <source>
        <dbReference type="ARBA" id="ARBA00022737"/>
    </source>
</evidence>
<dbReference type="Proteomes" id="UP000515161">
    <property type="component" value="Unplaced"/>
</dbReference>
<evidence type="ECO:0000313" key="11">
    <source>
        <dbReference type="RefSeq" id="XP_034084564.1"/>
    </source>
</evidence>
<dbReference type="GO" id="GO:0034993">
    <property type="term" value="C:meiotic nuclear membrane microtubule tethering complex"/>
    <property type="evidence" value="ECO:0007669"/>
    <property type="project" value="TreeGrafter"/>
</dbReference>
<evidence type="ECO:0000256" key="2">
    <source>
        <dbReference type="ARBA" id="ARBA00022692"/>
    </source>
</evidence>
<feature type="region of interest" description="Disordered" evidence="7">
    <location>
        <begin position="655"/>
        <end position="694"/>
    </location>
</feature>
<keyword evidence="5 8" id="KW-0472">Membrane</keyword>
<comment type="subcellular location">
    <subcellularLocation>
        <location evidence="1">Membrane</location>
    </subcellularLocation>
</comment>
<dbReference type="Pfam" id="PF00307">
    <property type="entry name" value="CH"/>
    <property type="match status" value="2"/>
</dbReference>
<dbReference type="FunFam" id="1.10.418.10:FF:000057">
    <property type="entry name" value="Calmin"/>
    <property type="match status" value="1"/>
</dbReference>
<dbReference type="Gene3D" id="1.10.418.10">
    <property type="entry name" value="Calponin-like domain"/>
    <property type="match status" value="2"/>
</dbReference>
<feature type="region of interest" description="Disordered" evidence="7">
    <location>
        <begin position="376"/>
        <end position="412"/>
    </location>
</feature>
<evidence type="ECO:0000256" key="4">
    <source>
        <dbReference type="ARBA" id="ARBA00022989"/>
    </source>
</evidence>
<feature type="region of interest" description="Disordered" evidence="7">
    <location>
        <begin position="560"/>
        <end position="600"/>
    </location>
</feature>
<evidence type="ECO:0000256" key="5">
    <source>
        <dbReference type="ARBA" id="ARBA00023136"/>
    </source>
</evidence>
<organism evidence="10 11">
    <name type="scientific">Gymnodraco acuticeps</name>
    <name type="common">Antarctic dragonfish</name>
    <dbReference type="NCBI Taxonomy" id="8218"/>
    <lineage>
        <taxon>Eukaryota</taxon>
        <taxon>Metazoa</taxon>
        <taxon>Chordata</taxon>
        <taxon>Craniata</taxon>
        <taxon>Vertebrata</taxon>
        <taxon>Euteleostomi</taxon>
        <taxon>Actinopterygii</taxon>
        <taxon>Neopterygii</taxon>
        <taxon>Teleostei</taxon>
        <taxon>Neoteleostei</taxon>
        <taxon>Acanthomorphata</taxon>
        <taxon>Eupercaria</taxon>
        <taxon>Perciformes</taxon>
        <taxon>Notothenioidei</taxon>
        <taxon>Bathydraconidae</taxon>
        <taxon>Gymnodraco</taxon>
    </lineage>
</organism>
<dbReference type="InterPro" id="IPR001715">
    <property type="entry name" value="CH_dom"/>
</dbReference>
<evidence type="ECO:0000259" key="9">
    <source>
        <dbReference type="PROSITE" id="PS50021"/>
    </source>
</evidence>
<dbReference type="RefSeq" id="XP_034084564.1">
    <property type="nucleotide sequence ID" value="XM_034228673.1"/>
</dbReference>
<dbReference type="SUPFAM" id="SSF47576">
    <property type="entry name" value="Calponin-homology domain, CH-domain"/>
    <property type="match status" value="1"/>
</dbReference>